<name>A0AAV7NYK6_PLEWA</name>
<feature type="region of interest" description="Disordered" evidence="1">
    <location>
        <begin position="32"/>
        <end position="132"/>
    </location>
</feature>
<gene>
    <name evidence="2" type="ORF">NDU88_008185</name>
</gene>
<evidence type="ECO:0000256" key="1">
    <source>
        <dbReference type="SAM" id="MobiDB-lite"/>
    </source>
</evidence>
<proteinExistence type="predicted"/>
<evidence type="ECO:0000313" key="3">
    <source>
        <dbReference type="Proteomes" id="UP001066276"/>
    </source>
</evidence>
<sequence>MKLILSPALAPNLHTVKPSCAINARSSFTTLVPQEEWRDAEPEERRDAEPEERRDVEPEERRDVEPEERRDVEPEERRDVEPEERRDVEAEDEEDDSEKQLYKDRNKETPTTTDEGHGRTRYVPGGAWLSEV</sequence>
<organism evidence="2 3">
    <name type="scientific">Pleurodeles waltl</name>
    <name type="common">Iberian ribbed newt</name>
    <dbReference type="NCBI Taxonomy" id="8319"/>
    <lineage>
        <taxon>Eukaryota</taxon>
        <taxon>Metazoa</taxon>
        <taxon>Chordata</taxon>
        <taxon>Craniata</taxon>
        <taxon>Vertebrata</taxon>
        <taxon>Euteleostomi</taxon>
        <taxon>Amphibia</taxon>
        <taxon>Batrachia</taxon>
        <taxon>Caudata</taxon>
        <taxon>Salamandroidea</taxon>
        <taxon>Salamandridae</taxon>
        <taxon>Pleurodelinae</taxon>
        <taxon>Pleurodeles</taxon>
    </lineage>
</organism>
<feature type="compositionally biased region" description="Basic and acidic residues" evidence="1">
    <location>
        <begin position="98"/>
        <end position="118"/>
    </location>
</feature>
<reference evidence="2" key="1">
    <citation type="journal article" date="2022" name="bioRxiv">
        <title>Sequencing and chromosome-scale assembly of the giantPleurodeles waltlgenome.</title>
        <authorList>
            <person name="Brown T."/>
            <person name="Elewa A."/>
            <person name="Iarovenko S."/>
            <person name="Subramanian E."/>
            <person name="Araus A.J."/>
            <person name="Petzold A."/>
            <person name="Susuki M."/>
            <person name="Suzuki K.-i.T."/>
            <person name="Hayashi T."/>
            <person name="Toyoda A."/>
            <person name="Oliveira C."/>
            <person name="Osipova E."/>
            <person name="Leigh N.D."/>
            <person name="Simon A."/>
            <person name="Yun M.H."/>
        </authorList>
    </citation>
    <scope>NUCLEOTIDE SEQUENCE</scope>
    <source>
        <strain evidence="2">20211129_DDA</strain>
        <tissue evidence="2">Liver</tissue>
    </source>
</reference>
<feature type="compositionally biased region" description="Basic and acidic residues" evidence="1">
    <location>
        <begin position="35"/>
        <end position="88"/>
    </location>
</feature>
<protein>
    <submittedName>
        <fullName evidence="2">Uncharacterized protein</fullName>
    </submittedName>
</protein>
<comment type="caution">
    <text evidence="2">The sequence shown here is derived from an EMBL/GenBank/DDBJ whole genome shotgun (WGS) entry which is preliminary data.</text>
</comment>
<evidence type="ECO:0000313" key="2">
    <source>
        <dbReference type="EMBL" id="KAJ1120002.1"/>
    </source>
</evidence>
<dbReference type="AlphaFoldDB" id="A0AAV7NYK6"/>
<accession>A0AAV7NYK6</accession>
<keyword evidence="3" id="KW-1185">Reference proteome</keyword>
<dbReference type="Proteomes" id="UP001066276">
    <property type="component" value="Chromosome 8"/>
</dbReference>
<dbReference type="EMBL" id="JANPWB010000012">
    <property type="protein sequence ID" value="KAJ1120002.1"/>
    <property type="molecule type" value="Genomic_DNA"/>
</dbReference>